<evidence type="ECO:0000256" key="2">
    <source>
        <dbReference type="PROSITE-ProRule" id="PRU00708"/>
    </source>
</evidence>
<evidence type="ECO:0000313" key="4">
    <source>
        <dbReference type="Proteomes" id="UP000663760"/>
    </source>
</evidence>
<keyword evidence="1" id="KW-0677">Repeat</keyword>
<dbReference type="NCBIfam" id="TIGR00756">
    <property type="entry name" value="PPR"/>
    <property type="match status" value="5"/>
</dbReference>
<dbReference type="OrthoDB" id="1929236at2759"/>
<dbReference type="PANTHER" id="PTHR47926">
    <property type="entry name" value="PENTATRICOPEPTIDE REPEAT-CONTAINING PROTEIN"/>
    <property type="match status" value="1"/>
</dbReference>
<dbReference type="Proteomes" id="UP000663760">
    <property type="component" value="Chromosome 14"/>
</dbReference>
<dbReference type="PANTHER" id="PTHR47926:SF372">
    <property type="entry name" value="PENTATRICOPEPTIDE REPEAT-CONTAINING PROTEIN"/>
    <property type="match status" value="1"/>
</dbReference>
<feature type="repeat" description="PPR" evidence="2">
    <location>
        <begin position="277"/>
        <end position="311"/>
    </location>
</feature>
<dbReference type="Gene3D" id="1.25.40.10">
    <property type="entry name" value="Tetratricopeptide repeat domain"/>
    <property type="match status" value="5"/>
</dbReference>
<keyword evidence="4" id="KW-1185">Reference proteome</keyword>
<dbReference type="InterPro" id="IPR046849">
    <property type="entry name" value="E2_motif"/>
</dbReference>
<dbReference type="FunFam" id="1.25.40.10:FF:000344">
    <property type="entry name" value="Pentatricopeptide repeat-containing protein"/>
    <property type="match status" value="1"/>
</dbReference>
<protein>
    <submittedName>
        <fullName evidence="3">Uncharacterized protein</fullName>
    </submittedName>
</protein>
<dbReference type="Pfam" id="PF13041">
    <property type="entry name" value="PPR_2"/>
    <property type="match status" value="4"/>
</dbReference>
<dbReference type="PROSITE" id="PS51375">
    <property type="entry name" value="PPR"/>
    <property type="match status" value="5"/>
</dbReference>
<dbReference type="AlphaFoldDB" id="A0A7I8LDN7"/>
<dbReference type="Pfam" id="PF20430">
    <property type="entry name" value="Eplus_motif"/>
    <property type="match status" value="1"/>
</dbReference>
<evidence type="ECO:0000313" key="3">
    <source>
        <dbReference type="EMBL" id="CAA7408131.1"/>
    </source>
</evidence>
<dbReference type="EMBL" id="LR746277">
    <property type="protein sequence ID" value="CAA7408131.1"/>
    <property type="molecule type" value="Genomic_DNA"/>
</dbReference>
<gene>
    <name evidence="3" type="ORF">SI8410_14018809</name>
</gene>
<dbReference type="InterPro" id="IPR002885">
    <property type="entry name" value="PPR_rpt"/>
</dbReference>
<dbReference type="Pfam" id="PF20431">
    <property type="entry name" value="E_motif"/>
    <property type="match status" value="1"/>
</dbReference>
<feature type="repeat" description="PPR" evidence="2">
    <location>
        <begin position="175"/>
        <end position="209"/>
    </location>
</feature>
<evidence type="ECO:0000256" key="1">
    <source>
        <dbReference type="ARBA" id="ARBA00022737"/>
    </source>
</evidence>
<dbReference type="GO" id="GO:0003723">
    <property type="term" value="F:RNA binding"/>
    <property type="evidence" value="ECO:0007669"/>
    <property type="project" value="InterPro"/>
</dbReference>
<feature type="repeat" description="PPR" evidence="2">
    <location>
        <begin position="485"/>
        <end position="519"/>
    </location>
</feature>
<proteinExistence type="predicted"/>
<dbReference type="InterPro" id="IPR011990">
    <property type="entry name" value="TPR-like_helical_dom_sf"/>
</dbReference>
<dbReference type="GO" id="GO:0099402">
    <property type="term" value="P:plant organ development"/>
    <property type="evidence" value="ECO:0007669"/>
    <property type="project" value="UniProtKB-ARBA"/>
</dbReference>
<dbReference type="InterPro" id="IPR046960">
    <property type="entry name" value="PPR_At4g14850-like_plant"/>
</dbReference>
<dbReference type="GO" id="GO:0009451">
    <property type="term" value="P:RNA modification"/>
    <property type="evidence" value="ECO:0007669"/>
    <property type="project" value="InterPro"/>
</dbReference>
<reference evidence="3" key="1">
    <citation type="submission" date="2020-02" db="EMBL/GenBank/DDBJ databases">
        <authorList>
            <person name="Scholz U."/>
            <person name="Mascher M."/>
            <person name="Fiebig A."/>
        </authorList>
    </citation>
    <scope>NUCLEOTIDE SEQUENCE</scope>
</reference>
<dbReference type="InterPro" id="IPR046848">
    <property type="entry name" value="E_motif"/>
</dbReference>
<organism evidence="3 4">
    <name type="scientific">Spirodela intermedia</name>
    <name type="common">Intermediate duckweed</name>
    <dbReference type="NCBI Taxonomy" id="51605"/>
    <lineage>
        <taxon>Eukaryota</taxon>
        <taxon>Viridiplantae</taxon>
        <taxon>Streptophyta</taxon>
        <taxon>Embryophyta</taxon>
        <taxon>Tracheophyta</taxon>
        <taxon>Spermatophyta</taxon>
        <taxon>Magnoliopsida</taxon>
        <taxon>Liliopsida</taxon>
        <taxon>Araceae</taxon>
        <taxon>Lemnoideae</taxon>
        <taxon>Spirodela</taxon>
    </lineage>
</organism>
<feature type="repeat" description="PPR" evidence="2">
    <location>
        <begin position="384"/>
        <end position="414"/>
    </location>
</feature>
<accession>A0A7I8LDN7</accession>
<feature type="repeat" description="PPR" evidence="2">
    <location>
        <begin position="74"/>
        <end position="108"/>
    </location>
</feature>
<dbReference type="Pfam" id="PF01535">
    <property type="entry name" value="PPR"/>
    <property type="match status" value="3"/>
</dbReference>
<sequence>MFCPHGRKKSPPGLLRRRLPPIAAAARTHGRVIKTGAAAAAAGVYIWNTILTSYARWSGLADAQKLFDEAPERDAVTWNSLIAAQVSHGAHDGAWELFAAMMSRGLAVDQYTCGSVLKSAAGAGDVHRGRQLHSVLVKAGLEGNVFAGSALLDMYSKCSLAEDASSIFSSMPVRNVVSWNAMISSRALAGDRSAALQLFKQMERKGVAPDEATFATILAILDQPAWHSLTSLLHAKVIKSGWALDTIVCNAAITAYAQCGSIGDSRRVFLEMATIRDLVSWNSMLAAYACDGLVGHALELFAEMLGLGVGQDVYTFTSVISSCFEEGPQHGHGHGRAVHGLAVKRGLAGRTPVSNALISMYIKSDHEGSIRDAVRSFDSMEKRDNVSWNSALTGLSQRGLGEEAMKFFCRMRRGCPEIDHYAFSAALRSCSDLAALELGQQVHALLVKSGSASNAFAASSLICMYSRSGAIDSARRSFDESSRDSSVTWNSIIFGYAQHGQARIALELFSLMQEREVKPDHITFVAILSACSHIGLVEEGRKILEAMVSVYGMELRMEHYACGVDLFGRAGRLHEAQKLISSMPFKPNAMVWKPLLGACRIHGDMELAARVAGQLLTLEPEEHSTYVLLSNIYAASGRWGERAMIQRTMREGRVSKVPGWSWIEVKNRVRAFNAEDRSHPEAEEIYQTLQELMQVIAMPDHDEDLDDAMNDLDPTLSQALPPLIQHDFQCCD</sequence>
<dbReference type="FunFam" id="1.25.40.10:FF:000158">
    <property type="entry name" value="pentatricopeptide repeat-containing protein At2g33680"/>
    <property type="match status" value="1"/>
</dbReference>
<name>A0A7I8LDN7_SPIIN</name>